<accession>A0A444YRL7</accession>
<gene>
    <name evidence="2" type="ORF">Ahy_B06g084316</name>
</gene>
<organism evidence="2 3">
    <name type="scientific">Arachis hypogaea</name>
    <name type="common">Peanut</name>
    <dbReference type="NCBI Taxonomy" id="3818"/>
    <lineage>
        <taxon>Eukaryota</taxon>
        <taxon>Viridiplantae</taxon>
        <taxon>Streptophyta</taxon>
        <taxon>Embryophyta</taxon>
        <taxon>Tracheophyta</taxon>
        <taxon>Spermatophyta</taxon>
        <taxon>Magnoliopsida</taxon>
        <taxon>eudicotyledons</taxon>
        <taxon>Gunneridae</taxon>
        <taxon>Pentapetalae</taxon>
        <taxon>rosids</taxon>
        <taxon>fabids</taxon>
        <taxon>Fabales</taxon>
        <taxon>Fabaceae</taxon>
        <taxon>Papilionoideae</taxon>
        <taxon>50 kb inversion clade</taxon>
        <taxon>dalbergioids sensu lato</taxon>
        <taxon>Dalbergieae</taxon>
        <taxon>Pterocarpus clade</taxon>
        <taxon>Arachis</taxon>
    </lineage>
</organism>
<dbReference type="AlphaFoldDB" id="A0A444YRL7"/>
<name>A0A444YRL7_ARAHY</name>
<dbReference type="EMBL" id="SDMP01000016">
    <property type="protein sequence ID" value="RYR04562.1"/>
    <property type="molecule type" value="Genomic_DNA"/>
</dbReference>
<protein>
    <recommendedName>
        <fullName evidence="1">Replication protein A 70 kDa DNA-binding subunit B/D first OB fold domain-containing protein</fullName>
    </recommendedName>
</protein>
<evidence type="ECO:0000259" key="1">
    <source>
        <dbReference type="Pfam" id="PF02721"/>
    </source>
</evidence>
<dbReference type="CDD" id="cd04480">
    <property type="entry name" value="RPA1_DBD_A_like"/>
    <property type="match status" value="1"/>
</dbReference>
<evidence type="ECO:0000313" key="2">
    <source>
        <dbReference type="EMBL" id="RYR04562.1"/>
    </source>
</evidence>
<dbReference type="PANTHER" id="PTHR47165:SF4">
    <property type="entry name" value="OS03G0429900 PROTEIN"/>
    <property type="match status" value="1"/>
</dbReference>
<sequence length="131" mass="15470">MVWLDKDGEKIHASIKKALLSQFVNLLKEGISYQIKYFGVGLNLGNFKTTHYEYVINLNQRIDVHIFLESSSISRYGFNFLSFDTLNVSRFDYTYLVNVIRYIAENKRKRTLEKDNKSTKYIIIELEIDNE</sequence>
<reference evidence="2 3" key="1">
    <citation type="submission" date="2019-01" db="EMBL/GenBank/DDBJ databases">
        <title>Sequencing of cultivated peanut Arachis hypogaea provides insights into genome evolution and oil improvement.</title>
        <authorList>
            <person name="Chen X."/>
        </authorList>
    </citation>
    <scope>NUCLEOTIDE SEQUENCE [LARGE SCALE GENOMIC DNA]</scope>
    <source>
        <strain evidence="3">cv. Fuhuasheng</strain>
        <tissue evidence="2">Leaves</tissue>
    </source>
</reference>
<dbReference type="Pfam" id="PF02721">
    <property type="entry name" value="DUF223"/>
    <property type="match status" value="1"/>
</dbReference>
<proteinExistence type="predicted"/>
<dbReference type="InterPro" id="IPR003871">
    <property type="entry name" value="RFA1B/D_OB_1st"/>
</dbReference>
<dbReference type="Gene3D" id="2.40.50.140">
    <property type="entry name" value="Nucleic acid-binding proteins"/>
    <property type="match status" value="1"/>
</dbReference>
<evidence type="ECO:0000313" key="3">
    <source>
        <dbReference type="Proteomes" id="UP000289738"/>
    </source>
</evidence>
<dbReference type="Proteomes" id="UP000289738">
    <property type="component" value="Chromosome B06"/>
</dbReference>
<comment type="caution">
    <text evidence="2">The sequence shown here is derived from an EMBL/GenBank/DDBJ whole genome shotgun (WGS) entry which is preliminary data.</text>
</comment>
<dbReference type="InterPro" id="IPR012340">
    <property type="entry name" value="NA-bd_OB-fold"/>
</dbReference>
<dbReference type="PANTHER" id="PTHR47165">
    <property type="entry name" value="OS03G0429900 PROTEIN"/>
    <property type="match status" value="1"/>
</dbReference>
<feature type="domain" description="Replication protein A 70 kDa DNA-binding subunit B/D first OB fold" evidence="1">
    <location>
        <begin position="1"/>
        <end position="64"/>
    </location>
</feature>
<keyword evidence="3" id="KW-1185">Reference proteome</keyword>